<reference evidence="2 3" key="1">
    <citation type="journal article" date="2019" name="Genome Biol. Evol.">
        <title>Insights into the evolution of the New World diploid cottons (Gossypium, subgenus Houzingenia) based on genome sequencing.</title>
        <authorList>
            <person name="Grover C.E."/>
            <person name="Arick M.A. 2nd"/>
            <person name="Thrash A."/>
            <person name="Conover J.L."/>
            <person name="Sanders W.S."/>
            <person name="Peterson D.G."/>
            <person name="Frelichowski J.E."/>
            <person name="Scheffler J.A."/>
            <person name="Scheffler B.E."/>
            <person name="Wendel J.F."/>
        </authorList>
    </citation>
    <scope>NUCLEOTIDE SEQUENCE [LARGE SCALE GENOMIC DNA]</scope>
    <source>
        <strain evidence="2">1</strain>
        <tissue evidence="2">Leaf</tissue>
    </source>
</reference>
<evidence type="ECO:0000313" key="3">
    <source>
        <dbReference type="Proteomes" id="UP000593576"/>
    </source>
</evidence>
<organism evidence="2 3">
    <name type="scientific">Gossypium schwendimanii</name>
    <name type="common">Cotton</name>
    <dbReference type="NCBI Taxonomy" id="34291"/>
    <lineage>
        <taxon>Eukaryota</taxon>
        <taxon>Viridiplantae</taxon>
        <taxon>Streptophyta</taxon>
        <taxon>Embryophyta</taxon>
        <taxon>Tracheophyta</taxon>
        <taxon>Spermatophyta</taxon>
        <taxon>Magnoliopsida</taxon>
        <taxon>eudicotyledons</taxon>
        <taxon>Gunneridae</taxon>
        <taxon>Pentapetalae</taxon>
        <taxon>rosids</taxon>
        <taxon>malvids</taxon>
        <taxon>Malvales</taxon>
        <taxon>Malvaceae</taxon>
        <taxon>Malvoideae</taxon>
        <taxon>Gossypium</taxon>
    </lineage>
</organism>
<dbReference type="OrthoDB" id="982691at2759"/>
<gene>
    <name evidence="2" type="ORF">Goshw_028447</name>
</gene>
<dbReference type="InterPro" id="IPR052929">
    <property type="entry name" value="RNase_H-like_EbsB-rel"/>
</dbReference>
<proteinExistence type="predicted"/>
<evidence type="ECO:0000313" key="2">
    <source>
        <dbReference type="EMBL" id="MBA0858591.1"/>
    </source>
</evidence>
<name>A0A7J9LIU1_GOSSC</name>
<dbReference type="AlphaFoldDB" id="A0A7J9LIU1"/>
<keyword evidence="3" id="KW-1185">Reference proteome</keyword>
<dbReference type="PANTHER" id="PTHR47074:SF11">
    <property type="entry name" value="REVERSE TRANSCRIPTASE-LIKE PROTEIN"/>
    <property type="match status" value="1"/>
</dbReference>
<dbReference type="InterPro" id="IPR002156">
    <property type="entry name" value="RNaseH_domain"/>
</dbReference>
<dbReference type="Pfam" id="PF13456">
    <property type="entry name" value="RVT_3"/>
    <property type="match status" value="1"/>
</dbReference>
<protein>
    <recommendedName>
        <fullName evidence="1">RNase H type-1 domain-containing protein</fullName>
    </recommendedName>
</protein>
<comment type="caution">
    <text evidence="2">The sequence shown here is derived from an EMBL/GenBank/DDBJ whole genome shotgun (WGS) entry which is preliminary data.</text>
</comment>
<dbReference type="EMBL" id="JABFAF010000006">
    <property type="protein sequence ID" value="MBA0858591.1"/>
    <property type="molecule type" value="Genomic_DNA"/>
</dbReference>
<dbReference type="PANTHER" id="PTHR47074">
    <property type="entry name" value="BNAC02G40300D PROTEIN"/>
    <property type="match status" value="1"/>
</dbReference>
<sequence>MRLCRKSRSCVFHCPMVALVWQLSGIQRRGDSAWEIGRMQRGGGNLSPGNKWMPPEEGCWKCNTDVATGHMNSGWGFGAIVRNERGEYITGIFGRIEPVEQPMLAEAHAIKEVLSWLDCGFDNVIVETEYHALVSREPDNLEFGVVVGLSLTSKILAKVVVELKSAGRVTSSLRAALAVGGMVAARTTAIIAKTKANFFQNSILNFECTLIETLHKWRCII</sequence>
<dbReference type="Proteomes" id="UP000593576">
    <property type="component" value="Unassembled WGS sequence"/>
</dbReference>
<dbReference type="GO" id="GO:0004523">
    <property type="term" value="F:RNA-DNA hybrid ribonuclease activity"/>
    <property type="evidence" value="ECO:0007669"/>
    <property type="project" value="InterPro"/>
</dbReference>
<dbReference type="GO" id="GO:0003676">
    <property type="term" value="F:nucleic acid binding"/>
    <property type="evidence" value="ECO:0007669"/>
    <property type="project" value="InterPro"/>
</dbReference>
<accession>A0A7J9LIU1</accession>
<evidence type="ECO:0000259" key="1">
    <source>
        <dbReference type="Pfam" id="PF13456"/>
    </source>
</evidence>
<feature type="domain" description="RNase H type-1" evidence="1">
    <location>
        <begin position="63"/>
        <end position="134"/>
    </location>
</feature>